<dbReference type="Proteomes" id="UP000324767">
    <property type="component" value="Unassembled WGS sequence"/>
</dbReference>
<dbReference type="GO" id="GO:0016791">
    <property type="term" value="F:phosphatase activity"/>
    <property type="evidence" value="ECO:0007669"/>
    <property type="project" value="UniProtKB-ARBA"/>
</dbReference>
<dbReference type="InterPro" id="IPR023214">
    <property type="entry name" value="HAD_sf"/>
</dbReference>
<dbReference type="NCBIfam" id="TIGR01509">
    <property type="entry name" value="HAD-SF-IA-v3"/>
    <property type="match status" value="1"/>
</dbReference>
<keyword evidence="2" id="KW-0378">Hydrolase</keyword>
<reference evidence="2 3" key="1">
    <citation type="submission" date="2019-09" db="EMBL/GenBank/DDBJ databases">
        <title>The hologenome of the rock-dwelling lichen Lasallia pustulata.</title>
        <authorList>
            <person name="Greshake Tzovaras B."/>
            <person name="Segers F."/>
            <person name="Bicker A."/>
            <person name="Dal Grande F."/>
            <person name="Otte J."/>
            <person name="Hankeln T."/>
            <person name="Schmitt I."/>
            <person name="Ebersberger I."/>
        </authorList>
    </citation>
    <scope>NUCLEOTIDE SEQUENCE [LARGE SCALE GENOMIC DNA]</scope>
    <source>
        <strain evidence="2">A1-1</strain>
    </source>
</reference>
<dbReference type="InterPro" id="IPR036412">
    <property type="entry name" value="HAD-like_sf"/>
</dbReference>
<comment type="caution">
    <text evidence="2">The sequence shown here is derived from an EMBL/GenBank/DDBJ whole genome shotgun (WGS) entry which is preliminary data.</text>
</comment>
<feature type="region of interest" description="Disordered" evidence="1">
    <location>
        <begin position="103"/>
        <end position="261"/>
    </location>
</feature>
<feature type="compositionally biased region" description="Basic and acidic residues" evidence="1">
    <location>
        <begin position="122"/>
        <end position="141"/>
    </location>
</feature>
<accession>A0A5M8PQW5</accession>
<dbReference type="PANTHER" id="PTHR47829">
    <property type="entry name" value="HYDROLASE, PUTATIVE (AFU_ORTHOLOGUE AFUA_1G12880)-RELATED"/>
    <property type="match status" value="1"/>
</dbReference>
<dbReference type="Gene3D" id="3.40.50.1000">
    <property type="entry name" value="HAD superfamily/HAD-like"/>
    <property type="match status" value="2"/>
</dbReference>
<dbReference type="SUPFAM" id="SSF56784">
    <property type="entry name" value="HAD-like"/>
    <property type="match status" value="1"/>
</dbReference>
<evidence type="ECO:0000313" key="3">
    <source>
        <dbReference type="Proteomes" id="UP000324767"/>
    </source>
</evidence>
<dbReference type="EMBL" id="VXIT01000006">
    <property type="protein sequence ID" value="KAA6411933.1"/>
    <property type="molecule type" value="Genomic_DNA"/>
</dbReference>
<protein>
    <submittedName>
        <fullName evidence="2">Epoxide hydrolase</fullName>
    </submittedName>
</protein>
<feature type="compositionally biased region" description="Basic and acidic residues" evidence="1">
    <location>
        <begin position="305"/>
        <end position="316"/>
    </location>
</feature>
<dbReference type="AlphaFoldDB" id="A0A5M8PQW5"/>
<dbReference type="InterPro" id="IPR052898">
    <property type="entry name" value="ACAD10-like"/>
</dbReference>
<name>A0A5M8PQW5_9LECA</name>
<proteinExistence type="predicted"/>
<evidence type="ECO:0000313" key="2">
    <source>
        <dbReference type="EMBL" id="KAA6411933.1"/>
    </source>
</evidence>
<dbReference type="InterPro" id="IPR006439">
    <property type="entry name" value="HAD-SF_hydro_IA"/>
</dbReference>
<sequence>MSQKAPKAILFDIGGVCVRSPFQAILDYEHKNHIPPGWVNYAISRSAPSGYWQRLERGEIKLDAAYFKGFNADLVNADIWKEYHTKDSMSGNKKSLKELAKADPTHLGDPVSLEAEAADSTTTDHDRGASSGAEAHHDNRKLSSAGSGKKRLKDLANPTQLGDPVSLKAEAADSSPTDQDRGANSGAELHQDSGKPSSSGSGEKKSLKEAAMANPTLLGDPVSLKAEAADSSPTEQDRGASSGAKAQKDAGKQLASGSSEKKSLKQLAMANPTLLGDPVSLKAEAADSTPTDQDRGALSTGTEATADRSKSSDKGSKSSIPPLPSIDAEALFWGMMVASREPDPYIFPALKKLKASKKFIIGALSNTVIYPPDHEYNTDRAEVRSQFDVFISSAHVGLRKPDSKIYDLAVKELDKLSKGRGGAGLEAGDIVFLDDIGENVKTGKAIGMQTIKVQLGATWKAVEELEKVTGLDLTDAEARRSKL</sequence>
<dbReference type="PANTHER" id="PTHR47829:SF1">
    <property type="entry name" value="HAD FAMILY PHOSPHATASE"/>
    <property type="match status" value="1"/>
</dbReference>
<feature type="region of interest" description="Disordered" evidence="1">
    <location>
        <begin position="284"/>
        <end position="322"/>
    </location>
</feature>
<organism evidence="2 3">
    <name type="scientific">Lasallia pustulata</name>
    <dbReference type="NCBI Taxonomy" id="136370"/>
    <lineage>
        <taxon>Eukaryota</taxon>
        <taxon>Fungi</taxon>
        <taxon>Dikarya</taxon>
        <taxon>Ascomycota</taxon>
        <taxon>Pezizomycotina</taxon>
        <taxon>Lecanoromycetes</taxon>
        <taxon>OSLEUM clade</taxon>
        <taxon>Umbilicariomycetidae</taxon>
        <taxon>Umbilicariales</taxon>
        <taxon>Umbilicariaceae</taxon>
        <taxon>Lasallia</taxon>
    </lineage>
</organism>
<gene>
    <name evidence="2" type="ORF">FRX48_04083</name>
</gene>
<dbReference type="OrthoDB" id="5353632at2759"/>
<evidence type="ECO:0000256" key="1">
    <source>
        <dbReference type="SAM" id="MobiDB-lite"/>
    </source>
</evidence>